<comment type="caution">
    <text evidence="3">The sequence shown here is derived from an EMBL/GenBank/DDBJ whole genome shotgun (WGS) entry which is preliminary data.</text>
</comment>
<dbReference type="Pfam" id="PF03810">
    <property type="entry name" value="IBN_N"/>
    <property type="match status" value="1"/>
</dbReference>
<evidence type="ECO:0000313" key="4">
    <source>
        <dbReference type="Proteomes" id="UP001530293"/>
    </source>
</evidence>
<organism evidence="3 4">
    <name type="scientific">Discostella pseudostelligera</name>
    <dbReference type="NCBI Taxonomy" id="259834"/>
    <lineage>
        <taxon>Eukaryota</taxon>
        <taxon>Sar</taxon>
        <taxon>Stramenopiles</taxon>
        <taxon>Ochrophyta</taxon>
        <taxon>Bacillariophyta</taxon>
        <taxon>Coscinodiscophyceae</taxon>
        <taxon>Thalassiosirophycidae</taxon>
        <taxon>Stephanodiscales</taxon>
        <taxon>Stephanodiscaceae</taxon>
        <taxon>Discostella</taxon>
    </lineage>
</organism>
<evidence type="ECO:0000313" key="3">
    <source>
        <dbReference type="EMBL" id="KAL3764914.1"/>
    </source>
</evidence>
<dbReference type="InterPro" id="IPR058669">
    <property type="entry name" value="TPR_IPO7/11-like"/>
</dbReference>
<dbReference type="AlphaFoldDB" id="A0ABD3MLJ9"/>
<dbReference type="InterPro" id="IPR016024">
    <property type="entry name" value="ARM-type_fold"/>
</dbReference>
<feature type="domain" description="Importin N-terminal" evidence="2">
    <location>
        <begin position="36"/>
        <end position="126"/>
    </location>
</feature>
<reference evidence="3 4" key="1">
    <citation type="submission" date="2024-10" db="EMBL/GenBank/DDBJ databases">
        <title>Updated reference genomes for cyclostephanoid diatoms.</title>
        <authorList>
            <person name="Roberts W.R."/>
            <person name="Alverson A.J."/>
        </authorList>
    </citation>
    <scope>NUCLEOTIDE SEQUENCE [LARGE SCALE GENOMIC DNA]</scope>
    <source>
        <strain evidence="3 4">AJA232-27</strain>
    </source>
</reference>
<dbReference type="Proteomes" id="UP001530293">
    <property type="component" value="Unassembled WGS sequence"/>
</dbReference>
<name>A0ABD3MLJ9_9STRA</name>
<dbReference type="Pfam" id="PF25758">
    <property type="entry name" value="TPR_IPO11"/>
    <property type="match status" value="1"/>
</dbReference>
<dbReference type="SUPFAM" id="SSF48371">
    <property type="entry name" value="ARM repeat"/>
    <property type="match status" value="1"/>
</dbReference>
<comment type="similarity">
    <text evidence="1">Belongs to the importin beta family.</text>
</comment>
<proteinExistence type="inferred from homology"/>
<gene>
    <name evidence="3" type="ORF">ACHAWU_003774</name>
</gene>
<dbReference type="InterPro" id="IPR001494">
    <property type="entry name" value="Importin-beta_N"/>
</dbReference>
<sequence length="1124" mass="125323">MAAAGVTIAEQYYTQIQAALQCISSPSSLPEVIQQAQDALMRWENEMPDAYVAALVSLVGSTTTSVNHGGEEPATTSTLRLAAILTLKVAIIRRWKDKCRGIVQKNLLSEDVKTFIRQSMLNLLLAGKVDGQSVTNLSSNPNEITNHQIELLQDRPLQMNASSLLSKMARMDLPLKFQFLIPTLIEGMTYSRRTVYQLQQQQATQEPHQHQLYQNQITIHRTVLYNSMNCLENILSELSTQRLLVDKKFRNSLALQYLGSVVESGLNPSIRDLDTVFHDNEASIGMIEAVKYATVSSRVVSHMMINSFSKLSAELSLLTDQILEFIHCFLSRWLSLSSNGGKFQGEAMEELLQVHCDLIVTVQKTYPGEFIRYMTPFLTLFHRSLMCSVGSELVANHIIDASHVSANTNVSLSDPQIISFLTFMTNVVGATDSESETATKEVSCFFTPSLVLTLARTLLELMSLYVYPRDDENNFEMVDRAQWQADPEEFYHYEMQRSSESDVGSSSQNLFLTMIESPLSGQYLIPWLMELIANIASQRLAAEIEGGISNGIDSHVIAQALPLGPPSIRCSTEGISPAIYLILQWDAIFTAIGLAGCTLERHGFDFRSWCEASLGPLLLLLVGSASPQHSTHLPILRRRIIWLLSCNAHQVPITSSLLGVLASVLSDAVQNDVCVRLTTVQSLDSLLPQCESDSSMLHAIVEPVSSALYQLSNECDEVESRTSCLDLLSNLITFVGVSGATLSNEVLDTIVTPLPSIWENAIGQNLIFRRNILSILSSIALLLSATQLSVLHPIALRMIDNCCAKEENVFLINEALKIWWLFLRLSPTYSELLATLFFRAADLSKDFDHIMILMRITEHYLMLGRSQFLNDHSSTLQRVLSNVVGAVRPRGTAYTFLVVEALLRSFPMEGGLLLRDCGVLNTLINACALSYYEDDTCEPDRVIVLYLTALARVFISAPSTLQSLFPAKIQSGARFGDEEWISLYLLKFQSAGNGAHGLLFQKLWAVLLMSVYPSPFTVTKSNEIFENLLYVLTNLNPNGSNVLSYDVGCDDDEEDMTVGMDAYENMLQEQRSKDVAIILSFHETVSTRVKVLFDDIENHSFLNTIDRDTLQQIQQLLERNTQVK</sequence>
<evidence type="ECO:0000259" key="2">
    <source>
        <dbReference type="PROSITE" id="PS50166"/>
    </source>
</evidence>
<evidence type="ECO:0000256" key="1">
    <source>
        <dbReference type="ARBA" id="ARBA00007991"/>
    </source>
</evidence>
<dbReference type="Gene3D" id="1.25.10.10">
    <property type="entry name" value="Leucine-rich Repeat Variant"/>
    <property type="match status" value="1"/>
</dbReference>
<keyword evidence="4" id="KW-1185">Reference proteome</keyword>
<dbReference type="InterPro" id="IPR011989">
    <property type="entry name" value="ARM-like"/>
</dbReference>
<accession>A0ABD3MLJ9</accession>
<dbReference type="PROSITE" id="PS50166">
    <property type="entry name" value="IMPORTIN_B_NT"/>
    <property type="match status" value="1"/>
</dbReference>
<protein>
    <recommendedName>
        <fullName evidence="2">Importin N-terminal domain-containing protein</fullName>
    </recommendedName>
</protein>
<dbReference type="EMBL" id="JALLBG020000100">
    <property type="protein sequence ID" value="KAL3764914.1"/>
    <property type="molecule type" value="Genomic_DNA"/>
</dbReference>